<keyword evidence="1" id="KW-1133">Transmembrane helix</keyword>
<reference evidence="2" key="1">
    <citation type="submission" date="2013-04" db="EMBL/GenBank/DDBJ databases">
        <authorList>
            <person name="Harkins D.M."/>
            <person name="Durkin A.S."/>
            <person name="Selengut J.D."/>
            <person name="Sanka R."/>
            <person name="DePew J."/>
            <person name="Purushe J."/>
            <person name="Ahmed A."/>
            <person name="van der Linden H."/>
            <person name="Goris M.G.A."/>
            <person name="Hartskeerl R.A."/>
            <person name="Vinetz J.M."/>
            <person name="Sutton G.G."/>
            <person name="Nelson W.C."/>
            <person name="Fouts D.E."/>
        </authorList>
    </citation>
    <scope>NUCLEOTIDE SEQUENCE [LARGE SCALE GENOMIC DNA]</scope>
    <source>
        <strain evidence="2">BUT 6</strain>
    </source>
</reference>
<sequence length="138" mass="15067">MQQNLFSLQFVHATIVAGPIFFLAVSFFIGGSKDQTEASISGILLAISLFSVPLAFFLRKILSKTSKEKSLEENLGNYRTLKIVTAAIVEGGALLNCVMYFTTGSFFSLGGAALLTIVNLLQFPRLSEFTELYGIDKK</sequence>
<evidence type="ECO:0000313" key="3">
    <source>
        <dbReference type="Proteomes" id="UP000014540"/>
    </source>
</evidence>
<feature type="transmembrane region" description="Helical" evidence="1">
    <location>
        <begin position="107"/>
        <end position="123"/>
    </location>
</feature>
<keyword evidence="1" id="KW-0812">Transmembrane</keyword>
<accession>S3VAE7</accession>
<dbReference type="EMBL" id="AKWZ02000010">
    <property type="protein sequence ID" value="EPG73430.1"/>
    <property type="molecule type" value="Genomic_DNA"/>
</dbReference>
<name>S3VAE7_9LEPT</name>
<feature type="transmembrane region" description="Helical" evidence="1">
    <location>
        <begin position="12"/>
        <end position="32"/>
    </location>
</feature>
<comment type="caution">
    <text evidence="2">The sequence shown here is derived from an EMBL/GenBank/DDBJ whole genome shotgun (WGS) entry which is preliminary data.</text>
</comment>
<protein>
    <submittedName>
        <fullName evidence="2">Uncharacterized protein</fullName>
    </submittedName>
</protein>
<proteinExistence type="predicted"/>
<gene>
    <name evidence="2" type="ORF">LEP1GSC058_2421</name>
</gene>
<organism evidence="2 3">
    <name type="scientific">Leptospira fainei serovar Hurstbridge str. BUT 6</name>
    <dbReference type="NCBI Taxonomy" id="1193011"/>
    <lineage>
        <taxon>Bacteria</taxon>
        <taxon>Pseudomonadati</taxon>
        <taxon>Spirochaetota</taxon>
        <taxon>Spirochaetia</taxon>
        <taxon>Leptospirales</taxon>
        <taxon>Leptospiraceae</taxon>
        <taxon>Leptospira</taxon>
    </lineage>
</organism>
<feature type="transmembrane region" description="Helical" evidence="1">
    <location>
        <begin position="38"/>
        <end position="59"/>
    </location>
</feature>
<evidence type="ECO:0000256" key="1">
    <source>
        <dbReference type="SAM" id="Phobius"/>
    </source>
</evidence>
<keyword evidence="1" id="KW-0472">Membrane</keyword>
<evidence type="ECO:0000313" key="2">
    <source>
        <dbReference type="EMBL" id="EPG73430.1"/>
    </source>
</evidence>
<dbReference type="Proteomes" id="UP000014540">
    <property type="component" value="Unassembled WGS sequence"/>
</dbReference>
<dbReference type="RefSeq" id="WP_016549912.1">
    <property type="nucleotide sequence ID" value="NZ_AKWZ02000010.1"/>
</dbReference>
<dbReference type="STRING" id="1193011.LEP1GSC058_2421"/>
<dbReference type="AlphaFoldDB" id="S3VAE7"/>
<dbReference type="OrthoDB" id="329259at2"/>
<keyword evidence="3" id="KW-1185">Reference proteome</keyword>